<dbReference type="GeneID" id="24122957"/>
<sequence>MTSIAPPRETMSLKRTRMMETPFLGDMEVESARSMKRRCFQQEPPHEHDLPKYSQRQFEFLDQAKQAEMSRLRSEFEHIMMSKENELNDLRMERERLRHVCTEQAKEAEKIQAENKLLRRAVTIQNQQKEDATQENNMLKQIATQAAEHIKRLEQTNYALRVHLQASTGNNGSANTFSSDVY</sequence>
<dbReference type="OMA" id="EFEHIMM"/>
<accession>A0A067D1S5</accession>
<dbReference type="STRING" id="695850.A0A067D1S5"/>
<dbReference type="VEuPathDB" id="FungiDB:SPRG_00312"/>
<evidence type="ECO:0000313" key="3">
    <source>
        <dbReference type="Proteomes" id="UP000030745"/>
    </source>
</evidence>
<dbReference type="KEGG" id="spar:SPRG_00312"/>
<keyword evidence="3" id="KW-1185">Reference proteome</keyword>
<feature type="coiled-coil region" evidence="1">
    <location>
        <begin position="73"/>
        <end position="121"/>
    </location>
</feature>
<proteinExistence type="predicted"/>
<dbReference type="PANTHER" id="PTHR31245:SF20">
    <property type="entry name" value="F18B13.13 PROTEIN"/>
    <property type="match status" value="1"/>
</dbReference>
<dbReference type="Proteomes" id="UP000030745">
    <property type="component" value="Unassembled WGS sequence"/>
</dbReference>
<dbReference type="OrthoDB" id="440455at2759"/>
<organism evidence="2 3">
    <name type="scientific">Saprolegnia parasitica (strain CBS 223.65)</name>
    <dbReference type="NCBI Taxonomy" id="695850"/>
    <lineage>
        <taxon>Eukaryota</taxon>
        <taxon>Sar</taxon>
        <taxon>Stramenopiles</taxon>
        <taxon>Oomycota</taxon>
        <taxon>Saprolegniomycetes</taxon>
        <taxon>Saprolegniales</taxon>
        <taxon>Saprolegniaceae</taxon>
        <taxon>Saprolegnia</taxon>
    </lineage>
</organism>
<gene>
    <name evidence="2" type="ORF">SPRG_00312</name>
</gene>
<dbReference type="EMBL" id="KK583189">
    <property type="protein sequence ID" value="KDO35465.1"/>
    <property type="molecule type" value="Genomic_DNA"/>
</dbReference>
<name>A0A067D1S5_SAPPC</name>
<dbReference type="PANTHER" id="PTHR31245">
    <property type="entry name" value="UBIQUITIN SYSTEM COMPONENT CUE PROTEIN"/>
    <property type="match status" value="1"/>
</dbReference>
<dbReference type="RefSeq" id="XP_012193802.1">
    <property type="nucleotide sequence ID" value="XM_012338412.1"/>
</dbReference>
<reference evidence="2 3" key="1">
    <citation type="journal article" date="2013" name="PLoS Genet.">
        <title>Distinctive expansion of potential virulence genes in the genome of the oomycete fish pathogen Saprolegnia parasitica.</title>
        <authorList>
            <person name="Jiang R.H."/>
            <person name="de Bruijn I."/>
            <person name="Haas B.J."/>
            <person name="Belmonte R."/>
            <person name="Lobach L."/>
            <person name="Christie J."/>
            <person name="van den Ackerveken G."/>
            <person name="Bottin A."/>
            <person name="Bulone V."/>
            <person name="Diaz-Moreno S.M."/>
            <person name="Dumas B."/>
            <person name="Fan L."/>
            <person name="Gaulin E."/>
            <person name="Govers F."/>
            <person name="Grenville-Briggs L.J."/>
            <person name="Horner N.R."/>
            <person name="Levin J.Z."/>
            <person name="Mammella M."/>
            <person name="Meijer H.J."/>
            <person name="Morris P."/>
            <person name="Nusbaum C."/>
            <person name="Oome S."/>
            <person name="Phillips A.J."/>
            <person name="van Rooyen D."/>
            <person name="Rzeszutek E."/>
            <person name="Saraiva M."/>
            <person name="Secombes C.J."/>
            <person name="Seidl M.F."/>
            <person name="Snel B."/>
            <person name="Stassen J.H."/>
            <person name="Sykes S."/>
            <person name="Tripathy S."/>
            <person name="van den Berg H."/>
            <person name="Vega-Arreguin J.C."/>
            <person name="Wawra S."/>
            <person name="Young S.K."/>
            <person name="Zeng Q."/>
            <person name="Dieguez-Uribeondo J."/>
            <person name="Russ C."/>
            <person name="Tyler B.M."/>
            <person name="van West P."/>
        </authorList>
    </citation>
    <scope>NUCLEOTIDE SEQUENCE [LARGE SCALE GENOMIC DNA]</scope>
    <source>
        <strain evidence="2 3">CBS 223.65</strain>
    </source>
</reference>
<protein>
    <submittedName>
        <fullName evidence="2">Uncharacterized protein</fullName>
    </submittedName>
</protein>
<evidence type="ECO:0000313" key="2">
    <source>
        <dbReference type="EMBL" id="KDO35465.1"/>
    </source>
</evidence>
<evidence type="ECO:0000256" key="1">
    <source>
        <dbReference type="SAM" id="Coils"/>
    </source>
</evidence>
<dbReference type="AlphaFoldDB" id="A0A067D1S5"/>
<keyword evidence="1" id="KW-0175">Coiled coil</keyword>